<organism evidence="1 2">
    <name type="scientific">Sorangium cellulosum</name>
    <name type="common">Polyangium cellulosum</name>
    <dbReference type="NCBI Taxonomy" id="56"/>
    <lineage>
        <taxon>Bacteria</taxon>
        <taxon>Pseudomonadati</taxon>
        <taxon>Myxococcota</taxon>
        <taxon>Polyangia</taxon>
        <taxon>Polyangiales</taxon>
        <taxon>Polyangiaceae</taxon>
        <taxon>Sorangium</taxon>
    </lineage>
</organism>
<dbReference type="Pfam" id="PF16683">
    <property type="entry name" value="TGase_elicitor"/>
    <property type="match status" value="1"/>
</dbReference>
<dbReference type="OrthoDB" id="5888723at2"/>
<dbReference type="EMBL" id="CP012670">
    <property type="protein sequence ID" value="AUX26343.1"/>
    <property type="molecule type" value="Genomic_DNA"/>
</dbReference>
<sequence length="439" mass="49066">MKNGDDVAAKNAVRGVVSQRRRRAPAAVRAGYRSIDRAVDLVDVLEYTRPAEMDAAGLLRASLAETPWSDDYWPIYAGGLGRRYADPGFPSSSDWKENFDYIREHPAQAIVRSGDQGAIDRLSPSEKHELLIGDASGALTTAMWDEGRQYHERDGKVELWMGLCHGWAPAAYMLRRPRKMVSVKAADGRTELRFFPSDIEALATLLWAKAGAPTRFIGSRSNERSPRFDEVGRVLSPAAFDTNPGTWHLCVVNQIAVAQRSFILDVTYDYEVWNQPVHSYEDTYFNPQTLEPAADVGRATVPRDRFTNDKFRRYRDVPFASVLGVSMTVHYVVETSPTHAKMDDPSRDQVHSTDYRYDLELDAEGKVVGGEWYQSTHPDFLWTPPPRARAATGAEHLATGRWTAQAPLPASWRRAASSMAGRSLPLARIVEQLIDLASA</sequence>
<dbReference type="RefSeq" id="WP_129353889.1">
    <property type="nucleotide sequence ID" value="NZ_CP012670.1"/>
</dbReference>
<evidence type="ECO:0000313" key="1">
    <source>
        <dbReference type="EMBL" id="AUX26343.1"/>
    </source>
</evidence>
<protein>
    <submittedName>
        <fullName evidence="1">Uncharacterized protein</fullName>
    </submittedName>
</protein>
<dbReference type="GO" id="GO:0016755">
    <property type="term" value="F:aminoacyltransferase activity"/>
    <property type="evidence" value="ECO:0007669"/>
    <property type="project" value="InterPro"/>
</dbReference>
<reference evidence="1 2" key="1">
    <citation type="submission" date="2015-09" db="EMBL/GenBank/DDBJ databases">
        <title>Sorangium comparison.</title>
        <authorList>
            <person name="Zaburannyi N."/>
            <person name="Bunk B."/>
            <person name="Overmann J."/>
            <person name="Mueller R."/>
        </authorList>
    </citation>
    <scope>NUCLEOTIDE SEQUENCE [LARGE SCALE GENOMIC DNA]</scope>
    <source>
        <strain evidence="1 2">So ceGT47</strain>
    </source>
</reference>
<accession>A0A4P2QB60</accession>
<dbReference type="InterPro" id="IPR032048">
    <property type="entry name" value="TGase_elicitor"/>
</dbReference>
<evidence type="ECO:0000313" key="2">
    <source>
        <dbReference type="Proteomes" id="UP000295781"/>
    </source>
</evidence>
<gene>
    <name evidence="1" type="ORF">SOCEGT47_069040</name>
</gene>
<dbReference type="Proteomes" id="UP000295781">
    <property type="component" value="Chromosome"/>
</dbReference>
<proteinExistence type="predicted"/>
<name>A0A4P2QB60_SORCE</name>
<dbReference type="AlphaFoldDB" id="A0A4P2QB60"/>